<accession>A0A318FHA1</accession>
<dbReference type="GO" id="GO:0005886">
    <property type="term" value="C:plasma membrane"/>
    <property type="evidence" value="ECO:0007669"/>
    <property type="project" value="UniProtKB-SubCell"/>
</dbReference>
<feature type="transmembrane region" description="Helical" evidence="7">
    <location>
        <begin position="139"/>
        <end position="160"/>
    </location>
</feature>
<dbReference type="Proteomes" id="UP000247485">
    <property type="component" value="Unassembled WGS sequence"/>
</dbReference>
<evidence type="ECO:0000256" key="1">
    <source>
        <dbReference type="ARBA" id="ARBA00004651"/>
    </source>
</evidence>
<dbReference type="EMBL" id="QJJG01000013">
    <property type="protein sequence ID" value="PXW42884.1"/>
    <property type="molecule type" value="Genomic_DNA"/>
</dbReference>
<proteinExistence type="predicted"/>
<feature type="transmembrane region" description="Helical" evidence="7">
    <location>
        <begin position="318"/>
        <end position="342"/>
    </location>
</feature>
<gene>
    <name evidence="8" type="ORF">DET57_11379</name>
</gene>
<evidence type="ECO:0000256" key="7">
    <source>
        <dbReference type="SAM" id="Phobius"/>
    </source>
</evidence>
<feature type="transmembrane region" description="Helical" evidence="7">
    <location>
        <begin position="284"/>
        <end position="306"/>
    </location>
</feature>
<keyword evidence="5 7" id="KW-0472">Membrane</keyword>
<name>A0A318FHA1_KLEOX</name>
<reference evidence="8 9" key="1">
    <citation type="submission" date="2018-05" db="EMBL/GenBank/DDBJ databases">
        <title>Freshwater and sediment microbial communities from various areas in North America, analyzing microbe dynamics in response to fracking.</title>
        <authorList>
            <person name="Lamendella R."/>
        </authorList>
    </citation>
    <scope>NUCLEOTIDE SEQUENCE [LARGE SCALE GENOMIC DNA]</scope>
    <source>
        <strain evidence="8 9">67</strain>
    </source>
</reference>
<dbReference type="PANTHER" id="PTHR30250:SF11">
    <property type="entry name" value="O-ANTIGEN TRANSPORTER-RELATED"/>
    <property type="match status" value="1"/>
</dbReference>
<evidence type="ECO:0000256" key="4">
    <source>
        <dbReference type="ARBA" id="ARBA00022989"/>
    </source>
</evidence>
<keyword evidence="3 7" id="KW-0812">Transmembrane</keyword>
<protein>
    <recommendedName>
        <fullName evidence="6">Putative O-antigen transporter</fullName>
    </recommendedName>
</protein>
<comment type="caution">
    <text evidence="8">The sequence shown here is derived from an EMBL/GenBank/DDBJ whole genome shotgun (WGS) entry which is preliminary data.</text>
</comment>
<evidence type="ECO:0000313" key="9">
    <source>
        <dbReference type="Proteomes" id="UP000247485"/>
    </source>
</evidence>
<organism evidence="8 9">
    <name type="scientific">Klebsiella oxytoca</name>
    <dbReference type="NCBI Taxonomy" id="571"/>
    <lineage>
        <taxon>Bacteria</taxon>
        <taxon>Pseudomonadati</taxon>
        <taxon>Pseudomonadota</taxon>
        <taxon>Gammaproteobacteria</taxon>
        <taxon>Enterobacterales</taxon>
        <taxon>Enterobacteriaceae</taxon>
        <taxon>Klebsiella/Raoultella group</taxon>
        <taxon>Klebsiella</taxon>
    </lineage>
</organism>
<evidence type="ECO:0000256" key="6">
    <source>
        <dbReference type="ARBA" id="ARBA00049738"/>
    </source>
</evidence>
<evidence type="ECO:0000313" key="8">
    <source>
        <dbReference type="EMBL" id="PXW42884.1"/>
    </source>
</evidence>
<evidence type="ECO:0000256" key="5">
    <source>
        <dbReference type="ARBA" id="ARBA00023136"/>
    </source>
</evidence>
<keyword evidence="2" id="KW-1003">Cell membrane</keyword>
<evidence type="ECO:0000256" key="2">
    <source>
        <dbReference type="ARBA" id="ARBA00022475"/>
    </source>
</evidence>
<feature type="transmembrane region" description="Helical" evidence="7">
    <location>
        <begin position="7"/>
        <end position="26"/>
    </location>
</feature>
<dbReference type="InterPro" id="IPR002797">
    <property type="entry name" value="Polysacc_synth"/>
</dbReference>
<comment type="subcellular location">
    <subcellularLocation>
        <location evidence="1">Cell membrane</location>
        <topology evidence="1">Multi-pass membrane protein</topology>
    </subcellularLocation>
</comment>
<dbReference type="InterPro" id="IPR050833">
    <property type="entry name" value="Poly_Biosynth_Transport"/>
</dbReference>
<dbReference type="RefSeq" id="WP_110275478.1">
    <property type="nucleotide sequence ID" value="NZ_QJJG01000013.1"/>
</dbReference>
<dbReference type="AlphaFoldDB" id="A0A318FHA1"/>
<evidence type="ECO:0000256" key="3">
    <source>
        <dbReference type="ARBA" id="ARBA00022692"/>
    </source>
</evidence>
<dbReference type="Pfam" id="PF01943">
    <property type="entry name" value="Polysacc_synt"/>
    <property type="match status" value="1"/>
</dbReference>
<feature type="transmembrane region" description="Helical" evidence="7">
    <location>
        <begin position="166"/>
        <end position="186"/>
    </location>
</feature>
<feature type="transmembrane region" description="Helical" evidence="7">
    <location>
        <begin position="354"/>
        <end position="374"/>
    </location>
</feature>
<keyword evidence="4 7" id="KW-1133">Transmembrane helix</keyword>
<dbReference type="CDD" id="cd13128">
    <property type="entry name" value="MATE_Wzx_like"/>
    <property type="match status" value="1"/>
</dbReference>
<feature type="transmembrane region" description="Helical" evidence="7">
    <location>
        <begin position="380"/>
        <end position="400"/>
    </location>
</feature>
<feature type="transmembrane region" description="Helical" evidence="7">
    <location>
        <begin position="38"/>
        <end position="59"/>
    </location>
</feature>
<feature type="transmembrane region" description="Helical" evidence="7">
    <location>
        <begin position="110"/>
        <end position="132"/>
    </location>
</feature>
<feature type="transmembrane region" description="Helical" evidence="7">
    <location>
        <begin position="80"/>
        <end position="104"/>
    </location>
</feature>
<dbReference type="PANTHER" id="PTHR30250">
    <property type="entry name" value="PST FAMILY PREDICTED COLANIC ACID TRANSPORTER"/>
    <property type="match status" value="1"/>
</dbReference>
<sequence length="403" mass="46169">MSKVKKNIAWLMLTQISSYIFPLLTLPYLIRILGINNYGIYALILAYSQYFLLLVDFGYNLTATRDVAIHKDDPSKLSQVYWVTMASKLLLCVLGFIVSLLMVSMYDIKYIWIMFIAYFSIIGNAFFPIWFFQGLEKMRYLSVISVLSRTIVLIFTFLCVKNQGDIYIALAVYSLTFLVPSIILNFKVWQMRVVRFYFPSMSDVISSLKTSFPVFISNFAISFYTNFNSILLSKYQPISVVGSYYSADRVRIAAQTLLTPISQAIFPRVCDSQLKSGNKELIRFGFAFMGTGLVITSGVYIFSLYLSDYYFGIENKAASHYLSLMSPVIFIVSIAMVFGHWFMAGNGYNKELSVLYTICSISHLIYSIPIVKYYGVVGLIFSSMFTQLIIALLMILFYIMKRR</sequence>